<sequence>MLITDFLSCTHVFDEFDSLSPAQRRHAKTYATGLGAFVDSCWL</sequence>
<gene>
    <name evidence="1" type="ORF">HSR122_0212</name>
</gene>
<keyword evidence="2" id="KW-1185">Reference proteome</keyword>
<proteinExistence type="predicted"/>
<reference evidence="1 2" key="1">
    <citation type="submission" date="2020-11" db="EMBL/GenBank/DDBJ databases">
        <title>Carbohydrate-dependent, anaerobic sulfur respiration: A novel catabolism in halophilic archaea.</title>
        <authorList>
            <person name="Sorokin D.Y."/>
            <person name="Messina E."/>
            <person name="Smedile F."/>
            <person name="La Cono V."/>
            <person name="Hallsworth J.E."/>
            <person name="Yakimov M.M."/>
        </authorList>
    </citation>
    <scope>NUCLEOTIDE SEQUENCE [LARGE SCALE GENOMIC DNA]</scope>
    <source>
        <strain evidence="1 2">HSR12-2</strain>
    </source>
</reference>
<evidence type="ECO:0000313" key="2">
    <source>
        <dbReference type="Proteomes" id="UP000662973"/>
    </source>
</evidence>
<name>A0A897N9E7_9EURY</name>
<evidence type="ECO:0000313" key="1">
    <source>
        <dbReference type="EMBL" id="QSG07629.1"/>
    </source>
</evidence>
<dbReference type="Proteomes" id="UP000662973">
    <property type="component" value="Chromosome"/>
</dbReference>
<dbReference type="EMBL" id="CP064788">
    <property type="protein sequence ID" value="QSG07629.1"/>
    <property type="molecule type" value="Genomic_DNA"/>
</dbReference>
<dbReference type="KEGG" id="hds:HSR122_0212"/>
<dbReference type="AlphaFoldDB" id="A0A897N9E7"/>
<accession>A0A897N9E7</accession>
<protein>
    <submittedName>
        <fullName evidence="1">IS4 transposase</fullName>
    </submittedName>
</protein>
<organism evidence="1 2">
    <name type="scientific">Halapricum desulfuricans</name>
    <dbReference type="NCBI Taxonomy" id="2841257"/>
    <lineage>
        <taxon>Archaea</taxon>
        <taxon>Methanobacteriati</taxon>
        <taxon>Methanobacteriota</taxon>
        <taxon>Stenosarchaea group</taxon>
        <taxon>Halobacteria</taxon>
        <taxon>Halobacteriales</taxon>
        <taxon>Haloarculaceae</taxon>
        <taxon>Halapricum</taxon>
    </lineage>
</organism>